<feature type="region of interest" description="Disordered" evidence="1">
    <location>
        <begin position="1"/>
        <end position="30"/>
    </location>
</feature>
<name>A0A2U1SWH6_9MICO</name>
<dbReference type="AlphaFoldDB" id="A0A2U1SWH6"/>
<proteinExistence type="predicted"/>
<keyword evidence="3" id="KW-1185">Reference proteome</keyword>
<dbReference type="RefSeq" id="WP_146181320.1">
    <property type="nucleotide sequence ID" value="NZ_QEEX01000002.1"/>
</dbReference>
<dbReference type="Proteomes" id="UP000244978">
    <property type="component" value="Unassembled WGS sequence"/>
</dbReference>
<dbReference type="InterPro" id="IPR036689">
    <property type="entry name" value="ESAT-6-like_sf"/>
</dbReference>
<gene>
    <name evidence="2" type="ORF">DF220_11250</name>
</gene>
<sequence length="126" mass="13142">MTWRSPADSVAGEEQLSPPTHDGDGLSGEESVADIQIDYGAIEHSRSEIDSAVSTLRQAGSLGSDIAGLVGHSGLASQVQDFADGWDINRGRLVDELTAISDSLQAIVDAFTDLDQQMANAAGGEK</sequence>
<comment type="caution">
    <text evidence="2">The sequence shown here is derived from an EMBL/GenBank/DDBJ whole genome shotgun (WGS) entry which is preliminary data.</text>
</comment>
<accession>A0A2U1SWH6</accession>
<organism evidence="2 3">
    <name type="scientific">Homoserinimonas hongtaonis</name>
    <dbReference type="NCBI Taxonomy" id="2079791"/>
    <lineage>
        <taxon>Bacteria</taxon>
        <taxon>Bacillati</taxon>
        <taxon>Actinomycetota</taxon>
        <taxon>Actinomycetes</taxon>
        <taxon>Micrococcales</taxon>
        <taxon>Microbacteriaceae</taxon>
        <taxon>Homoserinimonas</taxon>
    </lineage>
</organism>
<reference evidence="3" key="1">
    <citation type="submission" date="2018-04" db="EMBL/GenBank/DDBJ databases">
        <authorList>
            <person name="Liu S."/>
            <person name="Wang Z."/>
            <person name="Li J."/>
        </authorList>
    </citation>
    <scope>NUCLEOTIDE SEQUENCE [LARGE SCALE GENOMIC DNA]</scope>
    <source>
        <strain evidence="3">S1194</strain>
    </source>
</reference>
<evidence type="ECO:0000256" key="1">
    <source>
        <dbReference type="SAM" id="MobiDB-lite"/>
    </source>
</evidence>
<evidence type="ECO:0008006" key="4">
    <source>
        <dbReference type="Google" id="ProtNLM"/>
    </source>
</evidence>
<evidence type="ECO:0000313" key="2">
    <source>
        <dbReference type="EMBL" id="PWB95977.1"/>
    </source>
</evidence>
<protein>
    <recommendedName>
        <fullName evidence="4">WXG100 family type VII secretion target</fullName>
    </recommendedName>
</protein>
<evidence type="ECO:0000313" key="3">
    <source>
        <dbReference type="Proteomes" id="UP000244978"/>
    </source>
</evidence>
<dbReference type="SUPFAM" id="SSF140453">
    <property type="entry name" value="EsxAB dimer-like"/>
    <property type="match status" value="1"/>
</dbReference>
<dbReference type="EMBL" id="QEEX01000002">
    <property type="protein sequence ID" value="PWB95977.1"/>
    <property type="molecule type" value="Genomic_DNA"/>
</dbReference>